<dbReference type="GO" id="GO:0006281">
    <property type="term" value="P:DNA repair"/>
    <property type="evidence" value="ECO:0007669"/>
    <property type="project" value="TreeGrafter"/>
</dbReference>
<keyword evidence="4" id="KW-0067">ATP-binding</keyword>
<dbReference type="AlphaFoldDB" id="A0A4Z1FUV3"/>
<evidence type="ECO:0000313" key="7">
    <source>
        <dbReference type="Proteomes" id="UP000297910"/>
    </source>
</evidence>
<reference evidence="6 7" key="1">
    <citation type="submission" date="2017-12" db="EMBL/GenBank/DDBJ databases">
        <title>Comparative genomics of Botrytis spp.</title>
        <authorList>
            <person name="Valero-Jimenez C.A."/>
            <person name="Tapia P."/>
            <person name="Veloso J."/>
            <person name="Silva-Moreno E."/>
            <person name="Staats M."/>
            <person name="Valdes J.H."/>
            <person name="Van Kan J.A.L."/>
        </authorList>
    </citation>
    <scope>NUCLEOTIDE SEQUENCE [LARGE SCALE GENOMIC DNA]</scope>
    <source>
        <strain evidence="6 7">Bp0003</strain>
    </source>
</reference>
<evidence type="ECO:0000256" key="3">
    <source>
        <dbReference type="ARBA" id="ARBA00022806"/>
    </source>
</evidence>
<accession>A0A4Z1FUV3</accession>
<dbReference type="SUPFAM" id="SSF52540">
    <property type="entry name" value="P-loop containing nucleoside triphosphate hydrolases"/>
    <property type="match status" value="1"/>
</dbReference>
<dbReference type="Gene3D" id="3.40.50.300">
    <property type="entry name" value="P-loop containing nucleotide triphosphate hydrolases"/>
    <property type="match status" value="1"/>
</dbReference>
<dbReference type="PROSITE" id="PS51194">
    <property type="entry name" value="HELICASE_CTER"/>
    <property type="match status" value="1"/>
</dbReference>
<dbReference type="GO" id="GO:0016787">
    <property type="term" value="F:hydrolase activity"/>
    <property type="evidence" value="ECO:0007669"/>
    <property type="project" value="UniProtKB-KW"/>
</dbReference>
<name>A0A4Z1FUV3_9HELO</name>
<evidence type="ECO:0000256" key="1">
    <source>
        <dbReference type="ARBA" id="ARBA00022741"/>
    </source>
</evidence>
<dbReference type="Pfam" id="PF00271">
    <property type="entry name" value="Helicase_C"/>
    <property type="match status" value="1"/>
</dbReference>
<dbReference type="GO" id="GO:0005634">
    <property type="term" value="C:nucleus"/>
    <property type="evidence" value="ECO:0007669"/>
    <property type="project" value="TreeGrafter"/>
</dbReference>
<comment type="caution">
    <text evidence="6">The sequence shown here is derived from an EMBL/GenBank/DDBJ whole genome shotgun (WGS) entry which is preliminary data.</text>
</comment>
<dbReference type="InterPro" id="IPR050628">
    <property type="entry name" value="SNF2_RAD54_helicase_TF"/>
</dbReference>
<dbReference type="GO" id="GO:0008094">
    <property type="term" value="F:ATP-dependent activity, acting on DNA"/>
    <property type="evidence" value="ECO:0007669"/>
    <property type="project" value="TreeGrafter"/>
</dbReference>
<proteinExistence type="predicted"/>
<protein>
    <recommendedName>
        <fullName evidence="5">Helicase C-terminal domain-containing protein</fullName>
    </recommendedName>
</protein>
<dbReference type="Proteomes" id="UP000297910">
    <property type="component" value="Unassembled WGS sequence"/>
</dbReference>
<dbReference type="GO" id="GO:0005524">
    <property type="term" value="F:ATP binding"/>
    <property type="evidence" value="ECO:0007669"/>
    <property type="project" value="UniProtKB-KW"/>
</dbReference>
<dbReference type="InterPro" id="IPR027417">
    <property type="entry name" value="P-loop_NTPase"/>
</dbReference>
<dbReference type="InterPro" id="IPR001650">
    <property type="entry name" value="Helicase_C-like"/>
</dbReference>
<keyword evidence="1" id="KW-0547">Nucleotide-binding</keyword>
<dbReference type="InterPro" id="IPR049730">
    <property type="entry name" value="SNF2/RAD54-like_C"/>
</dbReference>
<evidence type="ECO:0000256" key="2">
    <source>
        <dbReference type="ARBA" id="ARBA00022801"/>
    </source>
</evidence>
<dbReference type="CDD" id="cd18793">
    <property type="entry name" value="SF2_C_SNF"/>
    <property type="match status" value="1"/>
</dbReference>
<keyword evidence="2" id="KW-0378">Hydrolase</keyword>
<evidence type="ECO:0000259" key="5">
    <source>
        <dbReference type="PROSITE" id="PS51194"/>
    </source>
</evidence>
<keyword evidence="7" id="KW-1185">Reference proteome</keyword>
<dbReference type="EMBL" id="PQXI01000025">
    <property type="protein sequence ID" value="TGO28594.1"/>
    <property type="molecule type" value="Genomic_DNA"/>
</dbReference>
<dbReference type="PANTHER" id="PTHR45626">
    <property type="entry name" value="TRANSCRIPTION TERMINATION FACTOR 2-RELATED"/>
    <property type="match status" value="1"/>
</dbReference>
<gene>
    <name evidence="6" type="ORF">BPAE_0025g00030</name>
</gene>
<organism evidence="6 7">
    <name type="scientific">Botrytis paeoniae</name>
    <dbReference type="NCBI Taxonomy" id="278948"/>
    <lineage>
        <taxon>Eukaryota</taxon>
        <taxon>Fungi</taxon>
        <taxon>Dikarya</taxon>
        <taxon>Ascomycota</taxon>
        <taxon>Pezizomycotina</taxon>
        <taxon>Leotiomycetes</taxon>
        <taxon>Helotiales</taxon>
        <taxon>Sclerotiniaceae</taxon>
        <taxon>Botrytis</taxon>
    </lineage>
</organism>
<keyword evidence="3" id="KW-0347">Helicase</keyword>
<evidence type="ECO:0000313" key="6">
    <source>
        <dbReference type="EMBL" id="TGO28594.1"/>
    </source>
</evidence>
<dbReference type="PANTHER" id="PTHR45626:SF17">
    <property type="entry name" value="HELICASE-LIKE TRANSCRIPTION FACTOR"/>
    <property type="match status" value="1"/>
</dbReference>
<feature type="domain" description="Helicase C-terminal" evidence="5">
    <location>
        <begin position="1"/>
        <end position="131"/>
    </location>
</feature>
<sequence>MAVALKENELEFLRNDGTVVAKKRSWVRQRFEDPDSKARVLLLTTQMGGLALNFTAANLLYIISPEWTAAAESQLEFRIHRVGRKQKTEIFRIYANHSIYERFKSLQELKMSKEWGILDTMTLVFWLKRLGANWKK</sequence>
<dbReference type="GO" id="GO:0004386">
    <property type="term" value="F:helicase activity"/>
    <property type="evidence" value="ECO:0007669"/>
    <property type="project" value="UniProtKB-KW"/>
</dbReference>
<evidence type="ECO:0000256" key="4">
    <source>
        <dbReference type="ARBA" id="ARBA00022840"/>
    </source>
</evidence>